<dbReference type="Pfam" id="PF05036">
    <property type="entry name" value="SPOR"/>
    <property type="match status" value="1"/>
</dbReference>
<accession>A0A0W0X2Q3</accession>
<dbReference type="Gene3D" id="3.30.70.1070">
    <property type="entry name" value="Sporulation related repeat"/>
    <property type="match status" value="1"/>
</dbReference>
<gene>
    <name evidence="3" type="ORF">Lnau_0339</name>
</gene>
<protein>
    <submittedName>
        <fullName evidence="3">Sporulation domain-containing protein</fullName>
    </submittedName>
</protein>
<dbReference type="GO" id="GO:0030428">
    <property type="term" value="C:cell septum"/>
    <property type="evidence" value="ECO:0007669"/>
    <property type="project" value="TreeGrafter"/>
</dbReference>
<dbReference type="PROSITE" id="PS51724">
    <property type="entry name" value="SPOR"/>
    <property type="match status" value="1"/>
</dbReference>
<keyword evidence="1" id="KW-1133">Transmembrane helix</keyword>
<dbReference type="PANTHER" id="PTHR38687:SF1">
    <property type="entry name" value="CELL DIVISION PROTEIN DEDD"/>
    <property type="match status" value="1"/>
</dbReference>
<dbReference type="STRING" id="45070.Lnau_0339"/>
<feature type="domain" description="SPOR" evidence="2">
    <location>
        <begin position="153"/>
        <end position="232"/>
    </location>
</feature>
<dbReference type="EMBL" id="LNYO01000004">
    <property type="protein sequence ID" value="KTD38845.1"/>
    <property type="molecule type" value="Genomic_DNA"/>
</dbReference>
<keyword evidence="1" id="KW-0812">Transmembrane</keyword>
<evidence type="ECO:0000259" key="2">
    <source>
        <dbReference type="PROSITE" id="PS51724"/>
    </source>
</evidence>
<dbReference type="RefSeq" id="WP_058503424.1">
    <property type="nucleotide sequence ID" value="NZ_CAAAIF010000005.1"/>
</dbReference>
<name>A0A0W0X2Q3_9GAMM</name>
<feature type="transmembrane region" description="Helical" evidence="1">
    <location>
        <begin position="21"/>
        <end position="47"/>
    </location>
</feature>
<evidence type="ECO:0000256" key="1">
    <source>
        <dbReference type="SAM" id="Phobius"/>
    </source>
</evidence>
<dbReference type="InterPro" id="IPR007730">
    <property type="entry name" value="SPOR-like_dom"/>
</dbReference>
<dbReference type="GO" id="GO:0032153">
    <property type="term" value="C:cell division site"/>
    <property type="evidence" value="ECO:0007669"/>
    <property type="project" value="TreeGrafter"/>
</dbReference>
<dbReference type="PATRIC" id="fig|45070.6.peg.352"/>
<evidence type="ECO:0000313" key="4">
    <source>
        <dbReference type="Proteomes" id="UP000054725"/>
    </source>
</evidence>
<dbReference type="PANTHER" id="PTHR38687">
    <property type="entry name" value="CELL DIVISION PROTEIN DEDD-RELATED"/>
    <property type="match status" value="1"/>
</dbReference>
<keyword evidence="1" id="KW-0472">Membrane</keyword>
<dbReference type="GO" id="GO:0032506">
    <property type="term" value="P:cytokinetic process"/>
    <property type="evidence" value="ECO:0007669"/>
    <property type="project" value="TreeGrafter"/>
</dbReference>
<dbReference type="SUPFAM" id="SSF110997">
    <property type="entry name" value="Sporulation related repeat"/>
    <property type="match status" value="1"/>
</dbReference>
<reference evidence="3 4" key="1">
    <citation type="submission" date="2015-11" db="EMBL/GenBank/DDBJ databases">
        <title>Genomic analysis of 38 Legionella species identifies large and diverse effector repertoires.</title>
        <authorList>
            <person name="Burstein D."/>
            <person name="Amaro F."/>
            <person name="Zusman T."/>
            <person name="Lifshitz Z."/>
            <person name="Cohen O."/>
            <person name="Gilbert J.A."/>
            <person name="Pupko T."/>
            <person name="Shuman H.A."/>
            <person name="Segal G."/>
        </authorList>
    </citation>
    <scope>NUCLEOTIDE SEQUENCE [LARGE SCALE GENOMIC DNA]</scope>
    <source>
        <strain evidence="3 4">ATCC 49506</strain>
    </source>
</reference>
<keyword evidence="4" id="KW-1185">Reference proteome</keyword>
<dbReference type="InterPro" id="IPR036680">
    <property type="entry name" value="SPOR-like_sf"/>
</dbReference>
<proteinExistence type="predicted"/>
<dbReference type="Proteomes" id="UP000054725">
    <property type="component" value="Unassembled WGS sequence"/>
</dbReference>
<sequence length="234" mass="25175">MAKDYGKRRPIRQKSNAPKQLFSILASFLAGYLTATVFDFTSLSTWVNANILAKRHEAKPQVQAEAQVAAKEKEPELPKPKFEFYTLLAKGGNAPVVVPSPKPNASVQAKPVSPPAVAVGNAALPRKQEIASTRSPATVVVTESKPVVAVPTNSSKDSYQIQIASFKRKQDADQMKAGLTLKGFDVSVVAVSQAQGTWFRVIVGPFGSRAAAEKAQLSLAQSERVKGMIRKMDA</sequence>
<comment type="caution">
    <text evidence="3">The sequence shown here is derived from an EMBL/GenBank/DDBJ whole genome shotgun (WGS) entry which is preliminary data.</text>
</comment>
<dbReference type="AlphaFoldDB" id="A0A0W0X2Q3"/>
<evidence type="ECO:0000313" key="3">
    <source>
        <dbReference type="EMBL" id="KTD38845.1"/>
    </source>
</evidence>
<dbReference type="OrthoDB" id="8558195at2"/>
<organism evidence="3 4">
    <name type="scientific">Legionella nautarum</name>
    <dbReference type="NCBI Taxonomy" id="45070"/>
    <lineage>
        <taxon>Bacteria</taxon>
        <taxon>Pseudomonadati</taxon>
        <taxon>Pseudomonadota</taxon>
        <taxon>Gammaproteobacteria</taxon>
        <taxon>Legionellales</taxon>
        <taxon>Legionellaceae</taxon>
        <taxon>Legionella</taxon>
    </lineage>
</organism>
<dbReference type="InterPro" id="IPR052521">
    <property type="entry name" value="Cell_div_SPOR-domain"/>
</dbReference>
<dbReference type="GO" id="GO:0042834">
    <property type="term" value="F:peptidoglycan binding"/>
    <property type="evidence" value="ECO:0007669"/>
    <property type="project" value="InterPro"/>
</dbReference>